<keyword evidence="2" id="KW-1185">Reference proteome</keyword>
<dbReference type="KEGG" id="hhb:Hhub_2203"/>
<sequence>MSEDPFDEHDPIKVTPLRGLMRDMHEQNVGDGTDDYFKARMEKMIEVAWYLSAQSAAERGSARVQPTDIDSGFKRLLEPSYQLKRAVDETEETYRKLREISEEAPLFADELEVDIDE</sequence>
<proteinExistence type="predicted"/>
<gene>
    <name evidence="1" type="ORF">HHUB_2203</name>
</gene>
<evidence type="ECO:0000313" key="2">
    <source>
        <dbReference type="Proteomes" id="UP000066737"/>
    </source>
</evidence>
<dbReference type="GeneID" id="43331052"/>
<organism evidence="1 2">
    <name type="scientific">Halobacterium hubeiense</name>
    <dbReference type="NCBI Taxonomy" id="1407499"/>
    <lineage>
        <taxon>Archaea</taxon>
        <taxon>Methanobacteriati</taxon>
        <taxon>Methanobacteriota</taxon>
        <taxon>Stenosarchaea group</taxon>
        <taxon>Halobacteria</taxon>
        <taxon>Halobacteriales</taxon>
        <taxon>Halobacteriaceae</taxon>
        <taxon>Halobacterium</taxon>
    </lineage>
</organism>
<evidence type="ECO:0000313" key="1">
    <source>
        <dbReference type="EMBL" id="CQH55232.1"/>
    </source>
</evidence>
<dbReference type="STRING" id="1407499.HHUB_2203"/>
<accession>A0A0U5H1G4</accession>
<evidence type="ECO:0008006" key="3">
    <source>
        <dbReference type="Google" id="ProtNLM"/>
    </source>
</evidence>
<protein>
    <recommendedName>
        <fullName evidence="3">Transcription factor CBF/NF-Y/archaeal histone domain-containing protein</fullName>
    </recommendedName>
</protein>
<dbReference type="EMBL" id="LN831302">
    <property type="protein sequence ID" value="CQH55232.1"/>
    <property type="molecule type" value="Genomic_DNA"/>
</dbReference>
<name>A0A0U5H1G4_9EURY</name>
<reference evidence="2" key="1">
    <citation type="journal article" date="2016" name="Environ. Microbiol.">
        <title>The complete genome of a viable archaeum isolated from 123-million-year-old rock salt.</title>
        <authorList>
            <person name="Jaakkola S.T."/>
            <person name="Pfeiffer F."/>
            <person name="Ravantti J.J."/>
            <person name="Guo Q."/>
            <person name="Liu Y."/>
            <person name="Chen X."/>
            <person name="Ma H."/>
            <person name="Yang C."/>
            <person name="Oksanen H.M."/>
            <person name="Bamford D.H."/>
        </authorList>
    </citation>
    <scope>NUCLEOTIDE SEQUENCE</scope>
    <source>
        <strain evidence="2">JI20-1</strain>
    </source>
</reference>
<dbReference type="OrthoDB" id="374811at2157"/>
<dbReference type="RefSeq" id="WP_157533986.1">
    <property type="nucleotide sequence ID" value="NZ_LN831302.1"/>
</dbReference>
<dbReference type="Proteomes" id="UP000066737">
    <property type="component" value="Chromosome I"/>
</dbReference>
<dbReference type="AlphaFoldDB" id="A0A0U5H1G4"/>